<dbReference type="GeneID" id="66081721"/>
<gene>
    <name evidence="1" type="ORF">E1B28_012646</name>
</gene>
<keyword evidence="2" id="KW-1185">Reference proteome</keyword>
<proteinExistence type="predicted"/>
<evidence type="ECO:0000313" key="2">
    <source>
        <dbReference type="Proteomes" id="UP001049176"/>
    </source>
</evidence>
<comment type="caution">
    <text evidence="1">The sequence shown here is derived from an EMBL/GenBank/DDBJ whole genome shotgun (WGS) entry which is preliminary data.</text>
</comment>
<accession>A0A9P7RS06</accession>
<organism evidence="1 2">
    <name type="scientific">Marasmius oreades</name>
    <name type="common">fairy-ring Marasmius</name>
    <dbReference type="NCBI Taxonomy" id="181124"/>
    <lineage>
        <taxon>Eukaryota</taxon>
        <taxon>Fungi</taxon>
        <taxon>Dikarya</taxon>
        <taxon>Basidiomycota</taxon>
        <taxon>Agaricomycotina</taxon>
        <taxon>Agaricomycetes</taxon>
        <taxon>Agaricomycetidae</taxon>
        <taxon>Agaricales</taxon>
        <taxon>Marasmiineae</taxon>
        <taxon>Marasmiaceae</taxon>
        <taxon>Marasmius</taxon>
    </lineage>
</organism>
<dbReference type="AlphaFoldDB" id="A0A9P7RS06"/>
<protein>
    <submittedName>
        <fullName evidence="1">Uncharacterized protein</fullName>
    </submittedName>
</protein>
<reference evidence="1" key="1">
    <citation type="journal article" date="2021" name="Genome Biol. Evol.">
        <title>The assembled and annotated genome of the fairy-ring fungus Marasmius oreades.</title>
        <authorList>
            <person name="Hiltunen M."/>
            <person name="Ament-Velasquez S.L."/>
            <person name="Johannesson H."/>
        </authorList>
    </citation>
    <scope>NUCLEOTIDE SEQUENCE</scope>
    <source>
        <strain evidence="1">03SP1</strain>
    </source>
</reference>
<name>A0A9P7RS06_9AGAR</name>
<dbReference type="EMBL" id="CM032188">
    <property type="protein sequence ID" value="KAG7088674.1"/>
    <property type="molecule type" value="Genomic_DNA"/>
</dbReference>
<dbReference type="RefSeq" id="XP_043005145.1">
    <property type="nucleotide sequence ID" value="XM_043157777.1"/>
</dbReference>
<dbReference type="Proteomes" id="UP001049176">
    <property type="component" value="Chromosome 8"/>
</dbReference>
<sequence>MSPQAAAYGTWVSPITAKCHYSGLGSVNHHLFSDVYFAQKRPQEGGPPSSGLLIVKTYLACHGMRERKCTSMEELQPSFMTLCCISLISMTKEFTDVSSYPSYAREQGSSIRGLYCPSQMP</sequence>
<dbReference type="KEGG" id="more:E1B28_012646"/>
<evidence type="ECO:0000313" key="1">
    <source>
        <dbReference type="EMBL" id="KAG7088674.1"/>
    </source>
</evidence>